<dbReference type="PANTHER" id="PTHR30305">
    <property type="entry name" value="PROTEIN YJDM-RELATED"/>
    <property type="match status" value="1"/>
</dbReference>
<dbReference type="Gene3D" id="2.30.30.40">
    <property type="entry name" value="SH3 Domains"/>
    <property type="match status" value="1"/>
</dbReference>
<protein>
    <recommendedName>
        <fullName evidence="1">PhnA protein N-terminal proteobacterial domain-containing protein</fullName>
    </recommendedName>
</protein>
<name>A3U770_CROAH</name>
<dbReference type="SUPFAM" id="SSF82057">
    <property type="entry name" value="Prokaryotic SH3-related domain"/>
    <property type="match status" value="1"/>
</dbReference>
<sequence length="192" mass="21449">MSVERVLQQRSNNQCELCGSSEKLGVYNVPSSPKDGDEAAILVCNTCNSQIKNPDQRDPNHWRCLNDSMWSTVPAVQVMAYRMLQRLKAEGWPQDLIDMMYMEEDQLAWAKAEGDGVDTSNQLVHRDSNGVVLQAGDSVVLIKDLKVKGSSLVAKQGAAVRRISLDHENEKYIEGKVDGQQIVIITDYVKKI</sequence>
<accession>A3U770</accession>
<dbReference type="eggNOG" id="COG2824">
    <property type="taxonomic scope" value="Bacteria"/>
</dbReference>
<dbReference type="RefSeq" id="WP_013186763.1">
    <property type="nucleotide sequence ID" value="NC_014230.1"/>
</dbReference>
<dbReference type="EMBL" id="CP002046">
    <property type="protein sequence ID" value="EAP88087.1"/>
    <property type="molecule type" value="Genomic_DNA"/>
</dbReference>
<dbReference type="AlphaFoldDB" id="A3U770"/>
<dbReference type="OrthoDB" id="9810131at2"/>
<proteinExistence type="predicted"/>
<dbReference type="PANTHER" id="PTHR30305:SF3">
    <property type="entry name" value="PROTEIN YJDM"/>
    <property type="match status" value="1"/>
</dbReference>
<evidence type="ECO:0000313" key="2">
    <source>
        <dbReference type="EMBL" id="EAP88087.1"/>
    </source>
</evidence>
<organism evidence="2 3">
    <name type="scientific">Croceibacter atlanticus (strain ATCC BAA-628 / JCM 21780 / CIP 108009 / IAM 15332 / KCTC 12090 / HTCC2559)</name>
    <dbReference type="NCBI Taxonomy" id="216432"/>
    <lineage>
        <taxon>Bacteria</taxon>
        <taxon>Pseudomonadati</taxon>
        <taxon>Bacteroidota</taxon>
        <taxon>Flavobacteriia</taxon>
        <taxon>Flavobacteriales</taxon>
        <taxon>Flavobacteriaceae</taxon>
        <taxon>Croceibacter</taxon>
    </lineage>
</organism>
<dbReference type="Pfam" id="PF03831">
    <property type="entry name" value="YjdM"/>
    <property type="match status" value="1"/>
</dbReference>
<dbReference type="HOGENOM" id="CLU_125511_0_0_10"/>
<reference evidence="2 3" key="1">
    <citation type="journal article" date="2010" name="J. Bacteriol.">
        <title>The complete genome sequence of Croceibacter atlanticus HTCC2559T.</title>
        <authorList>
            <person name="Oh H.M."/>
            <person name="Kang I."/>
            <person name="Ferriera S."/>
            <person name="Giovannoni S.J."/>
            <person name="Cho J.C."/>
        </authorList>
    </citation>
    <scope>NUCLEOTIDE SEQUENCE [LARGE SCALE GENOMIC DNA]</scope>
    <source>
        <strain evidence="3">ATCC BAA-628 / HTCC2559 / KCTC 12090</strain>
    </source>
</reference>
<dbReference type="InterPro" id="IPR013991">
    <property type="entry name" value="PhnaA_N_proteobac"/>
</dbReference>
<evidence type="ECO:0000313" key="3">
    <source>
        <dbReference type="Proteomes" id="UP000002297"/>
    </source>
</evidence>
<gene>
    <name evidence="2" type="ordered locus">CA2559_04990</name>
</gene>
<dbReference type="Proteomes" id="UP000002297">
    <property type="component" value="Chromosome"/>
</dbReference>
<dbReference type="GeneID" id="89452790"/>
<feature type="domain" description="PhnA protein N-terminal proteobacterial" evidence="1">
    <location>
        <begin position="6"/>
        <end position="52"/>
    </location>
</feature>
<evidence type="ECO:0000259" key="1">
    <source>
        <dbReference type="SMART" id="SM00782"/>
    </source>
</evidence>
<dbReference type="KEGG" id="cat:CA2559_04990"/>
<keyword evidence="3" id="KW-1185">Reference proteome</keyword>
<dbReference type="SMART" id="SM00782">
    <property type="entry name" value="PhnA_Zn_Ribbon"/>
    <property type="match status" value="1"/>
</dbReference>
<dbReference type="InterPro" id="IPR013988">
    <property type="entry name" value="YjdM_C"/>
</dbReference>